<dbReference type="PROSITE" id="PS50850">
    <property type="entry name" value="MFS"/>
    <property type="match status" value="1"/>
</dbReference>
<dbReference type="OrthoDB" id="6612291at2759"/>
<protein>
    <recommendedName>
        <fullName evidence="11">Major facilitator superfamily (MFS) profile domain-containing protein</fullName>
    </recommendedName>
</protein>
<comment type="subcellular location">
    <subcellularLocation>
        <location evidence="1">Cell membrane</location>
        <topology evidence="1">Multi-pass membrane protein</topology>
    </subcellularLocation>
</comment>
<keyword evidence="6" id="KW-0325">Glycoprotein</keyword>
<keyword evidence="4 10" id="KW-1133">Transmembrane helix</keyword>
<evidence type="ECO:0000256" key="1">
    <source>
        <dbReference type="ARBA" id="ARBA00004651"/>
    </source>
</evidence>
<evidence type="ECO:0000256" key="3">
    <source>
        <dbReference type="ARBA" id="ARBA00022692"/>
    </source>
</evidence>
<feature type="transmembrane region" description="Helical" evidence="10">
    <location>
        <begin position="280"/>
        <end position="304"/>
    </location>
</feature>
<feature type="transmembrane region" description="Helical" evidence="10">
    <location>
        <begin position="45"/>
        <end position="67"/>
    </location>
</feature>
<feature type="transmembrane region" description="Helical" evidence="10">
    <location>
        <begin position="87"/>
        <end position="107"/>
    </location>
</feature>
<evidence type="ECO:0000313" key="12">
    <source>
        <dbReference type="EMBL" id="KAG8223587.1"/>
    </source>
</evidence>
<feature type="transmembrane region" description="Helical" evidence="10">
    <location>
        <begin position="136"/>
        <end position="161"/>
    </location>
</feature>
<evidence type="ECO:0000256" key="4">
    <source>
        <dbReference type="ARBA" id="ARBA00022989"/>
    </source>
</evidence>
<dbReference type="GO" id="GO:0051119">
    <property type="term" value="F:sugar transmembrane transporter activity"/>
    <property type="evidence" value="ECO:0007669"/>
    <property type="project" value="InterPro"/>
</dbReference>
<dbReference type="InterPro" id="IPR003663">
    <property type="entry name" value="Sugar/inositol_transpt"/>
</dbReference>
<feature type="transmembrane region" description="Helical" evidence="10">
    <location>
        <begin position="409"/>
        <end position="429"/>
    </location>
</feature>
<dbReference type="GO" id="GO:0005886">
    <property type="term" value="C:plasma membrane"/>
    <property type="evidence" value="ECO:0007669"/>
    <property type="project" value="UniProtKB-SubCell"/>
</dbReference>
<evidence type="ECO:0000256" key="8">
    <source>
        <dbReference type="RuleBase" id="RU003346"/>
    </source>
</evidence>
<dbReference type="Gene3D" id="1.20.1250.20">
    <property type="entry name" value="MFS general substrate transporter like domains"/>
    <property type="match status" value="1"/>
</dbReference>
<dbReference type="InterPro" id="IPR044775">
    <property type="entry name" value="MFS_ERD6/Tret1-like"/>
</dbReference>
<feature type="domain" description="Major facilitator superfamily (MFS) profile" evidence="11">
    <location>
        <begin position="49"/>
        <end position="463"/>
    </location>
</feature>
<feature type="transmembrane region" description="Helical" evidence="10">
    <location>
        <begin position="375"/>
        <end position="397"/>
    </location>
</feature>
<dbReference type="PRINTS" id="PR00171">
    <property type="entry name" value="SUGRTRNSPORT"/>
</dbReference>
<evidence type="ECO:0000256" key="5">
    <source>
        <dbReference type="ARBA" id="ARBA00023136"/>
    </source>
</evidence>
<reference evidence="12" key="2">
    <citation type="submission" date="2017-10" db="EMBL/GenBank/DDBJ databases">
        <title>Ladona fulva Genome sequencing and assembly.</title>
        <authorList>
            <person name="Murali S."/>
            <person name="Richards S."/>
            <person name="Bandaranaike D."/>
            <person name="Bellair M."/>
            <person name="Blankenburg K."/>
            <person name="Chao H."/>
            <person name="Dinh H."/>
            <person name="Doddapaneni H."/>
            <person name="Dugan-Rocha S."/>
            <person name="Elkadiri S."/>
            <person name="Gnanaolivu R."/>
            <person name="Hernandez B."/>
            <person name="Skinner E."/>
            <person name="Javaid M."/>
            <person name="Lee S."/>
            <person name="Li M."/>
            <person name="Ming W."/>
            <person name="Munidasa M."/>
            <person name="Muniz J."/>
            <person name="Nguyen L."/>
            <person name="Hughes D."/>
            <person name="Osuji N."/>
            <person name="Pu L.-L."/>
            <person name="Puazo M."/>
            <person name="Qu C."/>
            <person name="Quiroz J."/>
            <person name="Raj R."/>
            <person name="Weissenberger G."/>
            <person name="Xin Y."/>
            <person name="Zou X."/>
            <person name="Han Y."/>
            <person name="Worley K."/>
            <person name="Muzny D."/>
            <person name="Gibbs R."/>
        </authorList>
    </citation>
    <scope>NUCLEOTIDE SEQUENCE</scope>
    <source>
        <strain evidence="12">Sampled in the wild</strain>
    </source>
</reference>
<dbReference type="EMBL" id="KZ308167">
    <property type="protein sequence ID" value="KAG8223587.1"/>
    <property type="molecule type" value="Genomic_DNA"/>
</dbReference>
<comment type="caution">
    <text evidence="12">The sequence shown here is derived from an EMBL/GenBank/DDBJ whole genome shotgun (WGS) entry which is preliminary data.</text>
</comment>
<dbReference type="CDD" id="cd17358">
    <property type="entry name" value="MFS_GLUT6_8_Class3_like"/>
    <property type="match status" value="1"/>
</dbReference>
<feature type="transmembrane region" description="Helical" evidence="10">
    <location>
        <begin position="441"/>
        <end position="459"/>
    </location>
</feature>
<dbReference type="InterPro" id="IPR020846">
    <property type="entry name" value="MFS_dom"/>
</dbReference>
<keyword evidence="2" id="KW-1003">Cell membrane</keyword>
<feature type="transmembrane region" description="Helical" evidence="10">
    <location>
        <begin position="342"/>
        <end position="363"/>
    </location>
</feature>
<evidence type="ECO:0000256" key="2">
    <source>
        <dbReference type="ARBA" id="ARBA00022475"/>
    </source>
</evidence>
<proteinExistence type="inferred from homology"/>
<dbReference type="SUPFAM" id="SSF103473">
    <property type="entry name" value="MFS general substrate transporter"/>
    <property type="match status" value="1"/>
</dbReference>
<sequence length="483" mass="53276">MDEANTNVDEKKTIVDEENSEAGEISEPRKVVKGERRKKSSMRAICCQLSAGASATTFSFSLGNALGWSSPALPKLDAQFSEESKSWISSVLTLGAAFACFYSGFLMDKLGRRFTMLLQVVPLLLSWMMLTFGRSFIVLLLGRFILGMAGGAICMVVPVYLNEISLPEIRGKMGTLFQLSITFGILHIYLVGKHASLSVLSGTSMIFPILALVTMYFLPESPNFLVSKGKFYDAEKSLKWYLKSENVDLELEDLAEFTNERNLSLMSTLKSKTGRRATMIILALMFFQQFSGINVAIFFSVDLFKAAKTDISEYDATIVMGATQWLATLLSNSIVDFTGRRLLMLISLSGMTLTQVALAVYFTCPSENSVHWLPLFSVCMYIISFSFGAGPLPWSMLGELLPPNAKGPISSLAVISNWMMAFIVTVSFSSMKSTLGNAFPFWFYAAICCVGVAVTFVFLPETKGKTLSEIQDALGEYKMNRVV</sequence>
<gene>
    <name evidence="12" type="ORF">J437_LFUL004107</name>
</gene>
<dbReference type="Pfam" id="PF00083">
    <property type="entry name" value="Sugar_tr"/>
    <property type="match status" value="1"/>
</dbReference>
<dbReference type="PANTHER" id="PTHR48021">
    <property type="match status" value="1"/>
</dbReference>
<evidence type="ECO:0000256" key="10">
    <source>
        <dbReference type="SAM" id="Phobius"/>
    </source>
</evidence>
<dbReference type="InterPro" id="IPR050549">
    <property type="entry name" value="MFS_Trehalose_Transporter"/>
</dbReference>
<keyword evidence="3 10" id="KW-0812">Transmembrane</keyword>
<evidence type="ECO:0000313" key="13">
    <source>
        <dbReference type="Proteomes" id="UP000792457"/>
    </source>
</evidence>
<name>A0A8K0JX98_LADFU</name>
<evidence type="ECO:0000256" key="7">
    <source>
        <dbReference type="ARBA" id="ARBA00024348"/>
    </source>
</evidence>
<accession>A0A8K0JX98</accession>
<evidence type="ECO:0000256" key="9">
    <source>
        <dbReference type="SAM" id="MobiDB-lite"/>
    </source>
</evidence>
<dbReference type="InterPro" id="IPR036259">
    <property type="entry name" value="MFS_trans_sf"/>
</dbReference>
<dbReference type="AlphaFoldDB" id="A0A8K0JX98"/>
<dbReference type="PANTHER" id="PTHR48021:SF1">
    <property type="entry name" value="GH07001P-RELATED"/>
    <property type="match status" value="1"/>
</dbReference>
<feature type="transmembrane region" description="Helical" evidence="10">
    <location>
        <begin position="173"/>
        <end position="191"/>
    </location>
</feature>
<dbReference type="FunFam" id="1.20.1250.20:FF:000055">
    <property type="entry name" value="Facilitated trehalose transporter Tret1-2 homolog"/>
    <property type="match status" value="1"/>
</dbReference>
<keyword evidence="5 10" id="KW-0472">Membrane</keyword>
<dbReference type="NCBIfam" id="TIGR00879">
    <property type="entry name" value="SP"/>
    <property type="match status" value="1"/>
</dbReference>
<reference evidence="12" key="1">
    <citation type="submission" date="2013-04" db="EMBL/GenBank/DDBJ databases">
        <authorList>
            <person name="Qu J."/>
            <person name="Murali S.C."/>
            <person name="Bandaranaike D."/>
            <person name="Bellair M."/>
            <person name="Blankenburg K."/>
            <person name="Chao H."/>
            <person name="Dinh H."/>
            <person name="Doddapaneni H."/>
            <person name="Downs B."/>
            <person name="Dugan-Rocha S."/>
            <person name="Elkadiri S."/>
            <person name="Gnanaolivu R.D."/>
            <person name="Hernandez B."/>
            <person name="Javaid M."/>
            <person name="Jayaseelan J.C."/>
            <person name="Lee S."/>
            <person name="Li M."/>
            <person name="Ming W."/>
            <person name="Munidasa M."/>
            <person name="Muniz J."/>
            <person name="Nguyen L."/>
            <person name="Ongeri F."/>
            <person name="Osuji N."/>
            <person name="Pu L.-L."/>
            <person name="Puazo M."/>
            <person name="Qu C."/>
            <person name="Quiroz J."/>
            <person name="Raj R."/>
            <person name="Weissenberger G."/>
            <person name="Xin Y."/>
            <person name="Zou X."/>
            <person name="Han Y."/>
            <person name="Richards S."/>
            <person name="Worley K."/>
            <person name="Muzny D."/>
            <person name="Gibbs R."/>
        </authorList>
    </citation>
    <scope>NUCLEOTIDE SEQUENCE</scope>
    <source>
        <strain evidence="12">Sampled in the wild</strain>
    </source>
</reference>
<evidence type="ECO:0000259" key="11">
    <source>
        <dbReference type="PROSITE" id="PS50850"/>
    </source>
</evidence>
<keyword evidence="13" id="KW-1185">Reference proteome</keyword>
<dbReference type="InterPro" id="IPR005828">
    <property type="entry name" value="MFS_sugar_transport-like"/>
</dbReference>
<comment type="similarity">
    <text evidence="7">Belongs to the major facilitator superfamily. Sugar transporter (TC 2.A.1.1) family. Trehalose transporter subfamily.</text>
</comment>
<organism evidence="12 13">
    <name type="scientific">Ladona fulva</name>
    <name type="common">Scarce chaser dragonfly</name>
    <name type="synonym">Libellula fulva</name>
    <dbReference type="NCBI Taxonomy" id="123851"/>
    <lineage>
        <taxon>Eukaryota</taxon>
        <taxon>Metazoa</taxon>
        <taxon>Ecdysozoa</taxon>
        <taxon>Arthropoda</taxon>
        <taxon>Hexapoda</taxon>
        <taxon>Insecta</taxon>
        <taxon>Pterygota</taxon>
        <taxon>Palaeoptera</taxon>
        <taxon>Odonata</taxon>
        <taxon>Epiprocta</taxon>
        <taxon>Anisoptera</taxon>
        <taxon>Libelluloidea</taxon>
        <taxon>Libellulidae</taxon>
        <taxon>Ladona</taxon>
    </lineage>
</organism>
<feature type="region of interest" description="Disordered" evidence="9">
    <location>
        <begin position="1"/>
        <end position="35"/>
    </location>
</feature>
<evidence type="ECO:0000256" key="6">
    <source>
        <dbReference type="ARBA" id="ARBA00023180"/>
    </source>
</evidence>
<dbReference type="Proteomes" id="UP000792457">
    <property type="component" value="Unassembled WGS sequence"/>
</dbReference>
<dbReference type="InterPro" id="IPR005829">
    <property type="entry name" value="Sugar_transporter_CS"/>
</dbReference>
<dbReference type="PROSITE" id="PS00217">
    <property type="entry name" value="SUGAR_TRANSPORT_2"/>
    <property type="match status" value="1"/>
</dbReference>
<keyword evidence="8" id="KW-0813">Transport</keyword>
<feature type="transmembrane region" description="Helical" evidence="10">
    <location>
        <begin position="197"/>
        <end position="218"/>
    </location>
</feature>